<dbReference type="SMART" id="SM00530">
    <property type="entry name" value="HTH_XRE"/>
    <property type="match status" value="1"/>
</dbReference>
<keyword evidence="1" id="KW-1133">Transmembrane helix</keyword>
<dbReference type="PROSITE" id="PS50943">
    <property type="entry name" value="HTH_CROC1"/>
    <property type="match status" value="1"/>
</dbReference>
<evidence type="ECO:0000313" key="3">
    <source>
        <dbReference type="EMBL" id="DAF54120.1"/>
    </source>
</evidence>
<proteinExistence type="predicted"/>
<dbReference type="CDD" id="cd00093">
    <property type="entry name" value="HTH_XRE"/>
    <property type="match status" value="1"/>
</dbReference>
<sequence>MSALQEIAGNIEQYPKKIREAKEKKRYTINDIVDLSGVSKSAVSKLLDGSQMDPKLYNSVAMCMVLGLSLDELFGLDKPVEHPESMQARIHQLELENAHLSGNVKRLEEVNAMQKDQMRTRKPVIFVLLGMCAVLAMCLVVYLFIDSQITAQGLIRNGQPTAVAWFVIAVAATAVIASTVIISMALRKKV</sequence>
<evidence type="ECO:0000256" key="1">
    <source>
        <dbReference type="SAM" id="Phobius"/>
    </source>
</evidence>
<reference evidence="3" key="1">
    <citation type="journal article" date="2021" name="Proc. Natl. Acad. Sci. U.S.A.">
        <title>A Catalog of Tens of Thousands of Viruses from Human Metagenomes Reveals Hidden Associations with Chronic Diseases.</title>
        <authorList>
            <person name="Tisza M.J."/>
            <person name="Buck C.B."/>
        </authorList>
    </citation>
    <scope>NUCLEOTIDE SEQUENCE</scope>
    <source>
        <strain evidence="3">Ctcqm2</strain>
    </source>
</reference>
<keyword evidence="1" id="KW-0812">Transmembrane</keyword>
<feature type="domain" description="HTH cro/C1-type" evidence="2">
    <location>
        <begin position="18"/>
        <end position="73"/>
    </location>
</feature>
<dbReference type="Pfam" id="PF01381">
    <property type="entry name" value="HTH_3"/>
    <property type="match status" value="1"/>
</dbReference>
<evidence type="ECO:0000259" key="2">
    <source>
        <dbReference type="PROSITE" id="PS50943"/>
    </source>
</evidence>
<keyword evidence="1" id="KW-0472">Membrane</keyword>
<organism evidence="3">
    <name type="scientific">Phage sp. ctcqm2</name>
    <dbReference type="NCBI Taxonomy" id="2828007"/>
    <lineage>
        <taxon>Viruses</taxon>
    </lineage>
</organism>
<feature type="transmembrane region" description="Helical" evidence="1">
    <location>
        <begin position="165"/>
        <end position="186"/>
    </location>
</feature>
<dbReference type="SUPFAM" id="SSF47413">
    <property type="entry name" value="lambda repressor-like DNA-binding domains"/>
    <property type="match status" value="1"/>
</dbReference>
<protein>
    <submittedName>
        <fullName evidence="3">Helix-turn-helix XRE-family like protein</fullName>
    </submittedName>
</protein>
<dbReference type="InterPro" id="IPR010982">
    <property type="entry name" value="Lambda_DNA-bd_dom_sf"/>
</dbReference>
<name>A0A8S5ST47_9VIRU</name>
<dbReference type="Gene3D" id="1.10.260.40">
    <property type="entry name" value="lambda repressor-like DNA-binding domains"/>
    <property type="match status" value="1"/>
</dbReference>
<accession>A0A8S5ST47</accession>
<dbReference type="GO" id="GO:0003677">
    <property type="term" value="F:DNA binding"/>
    <property type="evidence" value="ECO:0007669"/>
    <property type="project" value="InterPro"/>
</dbReference>
<feature type="transmembrane region" description="Helical" evidence="1">
    <location>
        <begin position="124"/>
        <end position="145"/>
    </location>
</feature>
<dbReference type="EMBL" id="BK032673">
    <property type="protein sequence ID" value="DAF54120.1"/>
    <property type="molecule type" value="Genomic_DNA"/>
</dbReference>
<dbReference type="InterPro" id="IPR001387">
    <property type="entry name" value="Cro/C1-type_HTH"/>
</dbReference>